<reference evidence="5 6" key="1">
    <citation type="submission" date="2016-04" db="EMBL/GenBank/DDBJ databases">
        <title>Complete Genome Sequence of Halotalea alkalilenta IHB B 13600.</title>
        <authorList>
            <person name="Swarnkar M.K."/>
            <person name="Sharma A."/>
            <person name="Kaushal K."/>
            <person name="Soni R."/>
            <person name="Rana S."/>
            <person name="Singh A.K."/>
            <person name="Gulati A."/>
        </authorList>
    </citation>
    <scope>NUCLEOTIDE SEQUENCE [LARGE SCALE GENOMIC DNA]</scope>
    <source>
        <strain evidence="5 6">IHB B 13600</strain>
    </source>
</reference>
<dbReference type="PANTHER" id="PTHR30290">
    <property type="entry name" value="PERIPLASMIC BINDING COMPONENT OF ABC TRANSPORTER"/>
    <property type="match status" value="1"/>
</dbReference>
<feature type="chain" id="PRO_5008004607" evidence="3">
    <location>
        <begin position="31"/>
        <end position="530"/>
    </location>
</feature>
<dbReference type="STRING" id="376489.A5892_07570"/>
<dbReference type="PROSITE" id="PS01040">
    <property type="entry name" value="SBP_BACTERIAL_5"/>
    <property type="match status" value="1"/>
</dbReference>
<evidence type="ECO:0000313" key="5">
    <source>
        <dbReference type="EMBL" id="ANF57337.1"/>
    </source>
</evidence>
<dbReference type="CDD" id="cd08502">
    <property type="entry name" value="PBP2_NikA_DppA_OppA_like_16"/>
    <property type="match status" value="1"/>
</dbReference>
<feature type="domain" description="Solute-binding protein family 5" evidence="4">
    <location>
        <begin position="77"/>
        <end position="443"/>
    </location>
</feature>
<dbReference type="InterPro" id="IPR000914">
    <property type="entry name" value="SBP_5_dom"/>
</dbReference>
<feature type="signal peptide" evidence="3">
    <location>
        <begin position="1"/>
        <end position="30"/>
    </location>
</feature>
<dbReference type="EMBL" id="CP015243">
    <property type="protein sequence ID" value="ANF57337.1"/>
    <property type="molecule type" value="Genomic_DNA"/>
</dbReference>
<name>A0A172YDM4_9GAMM</name>
<dbReference type="AlphaFoldDB" id="A0A172YDM4"/>
<dbReference type="InterPro" id="IPR023765">
    <property type="entry name" value="SBP_5_CS"/>
</dbReference>
<evidence type="ECO:0000313" key="6">
    <source>
        <dbReference type="Proteomes" id="UP000077875"/>
    </source>
</evidence>
<sequence>MKAIRCFHRLGRCAAVALLASVASTSAALAQTTITAVMHSPLRVLDPVMSTAHITRNHSYMIYDVLVAADEEFTPRPQMASWTTSDDGLVYTFTLRDGLKFHDGAPVRAADAVASLKRWGQRDGGGQILMDFTSSLEAVDDKTLVWQLREPFPALLDTLAKQSGLPPFIMPERIALTASETAISEHIGSGPFRFIESEFQPGVSVAYEKFEDYVPREEPASWMAGGKVVNVDKVVWVTMPDALTSVNALAAGEIDYLEQVPVDLVPMLESEDEVTVEVRSDLGYQNFGRMNFKHPPFDDVRLRQAALLAMDQQAILSAQVGDPRYYTLCGAIFGCGTALEDQTGAETLLSGGDQERARALLEEAGYDGTPVVILHATDVVSLSTQPIVAAQALRQVGFNVEVQSMDWQTLISRRVSMAPPAQGGWNMFFSTWIVPEINTPLVSSMLSGRGDTAFFGWPDDPVAEEIKMAYIRAETAEAQREAALRFQQHAMEQVLYIPLGEFGLPQARRNTLANMIPSPVPVFWNIEKNE</sequence>
<proteinExistence type="inferred from homology"/>
<dbReference type="Proteomes" id="UP000077875">
    <property type="component" value="Chromosome"/>
</dbReference>
<keyword evidence="6" id="KW-1185">Reference proteome</keyword>
<keyword evidence="2 3" id="KW-0732">Signal</keyword>
<dbReference type="Gene3D" id="3.10.105.10">
    <property type="entry name" value="Dipeptide-binding Protein, Domain 3"/>
    <property type="match status" value="1"/>
</dbReference>
<comment type="similarity">
    <text evidence="1">Belongs to the bacterial solute-binding protein 5 family.</text>
</comment>
<dbReference type="GO" id="GO:1904680">
    <property type="term" value="F:peptide transmembrane transporter activity"/>
    <property type="evidence" value="ECO:0007669"/>
    <property type="project" value="TreeGrafter"/>
</dbReference>
<evidence type="ECO:0000256" key="2">
    <source>
        <dbReference type="ARBA" id="ARBA00022729"/>
    </source>
</evidence>
<evidence type="ECO:0000256" key="1">
    <source>
        <dbReference type="ARBA" id="ARBA00005695"/>
    </source>
</evidence>
<dbReference type="InterPro" id="IPR039424">
    <property type="entry name" value="SBP_5"/>
</dbReference>
<evidence type="ECO:0000256" key="3">
    <source>
        <dbReference type="SAM" id="SignalP"/>
    </source>
</evidence>
<dbReference type="KEGG" id="haa:A5892_07570"/>
<accession>A0A172YDM4</accession>
<dbReference type="InterPro" id="IPR030678">
    <property type="entry name" value="Peptide/Ni-bd"/>
</dbReference>
<dbReference type="GO" id="GO:0015833">
    <property type="term" value="P:peptide transport"/>
    <property type="evidence" value="ECO:0007669"/>
    <property type="project" value="TreeGrafter"/>
</dbReference>
<dbReference type="Gene3D" id="3.40.190.10">
    <property type="entry name" value="Periplasmic binding protein-like II"/>
    <property type="match status" value="1"/>
</dbReference>
<dbReference type="PIRSF" id="PIRSF002741">
    <property type="entry name" value="MppA"/>
    <property type="match status" value="1"/>
</dbReference>
<dbReference type="GO" id="GO:0030288">
    <property type="term" value="C:outer membrane-bounded periplasmic space"/>
    <property type="evidence" value="ECO:0007669"/>
    <property type="project" value="UniProtKB-ARBA"/>
</dbReference>
<dbReference type="SUPFAM" id="SSF53850">
    <property type="entry name" value="Periplasmic binding protein-like II"/>
    <property type="match status" value="1"/>
</dbReference>
<gene>
    <name evidence="5" type="ORF">A5892_07570</name>
</gene>
<organism evidence="5 6">
    <name type="scientific">Halotalea alkalilenta</name>
    <dbReference type="NCBI Taxonomy" id="376489"/>
    <lineage>
        <taxon>Bacteria</taxon>
        <taxon>Pseudomonadati</taxon>
        <taxon>Pseudomonadota</taxon>
        <taxon>Gammaproteobacteria</taxon>
        <taxon>Oceanospirillales</taxon>
        <taxon>Halomonadaceae</taxon>
        <taxon>Halotalea</taxon>
    </lineage>
</organism>
<evidence type="ECO:0000259" key="4">
    <source>
        <dbReference type="Pfam" id="PF00496"/>
    </source>
</evidence>
<dbReference type="RefSeq" id="WP_064122288.1">
    <property type="nucleotide sequence ID" value="NZ_CP015243.1"/>
</dbReference>
<dbReference type="GO" id="GO:0043190">
    <property type="term" value="C:ATP-binding cassette (ABC) transporter complex"/>
    <property type="evidence" value="ECO:0007669"/>
    <property type="project" value="InterPro"/>
</dbReference>
<dbReference type="PANTHER" id="PTHR30290:SF38">
    <property type="entry name" value="D,D-DIPEPTIDE-BINDING PERIPLASMIC PROTEIN DDPA-RELATED"/>
    <property type="match status" value="1"/>
</dbReference>
<protein>
    <submittedName>
        <fullName evidence="5">ABC transporter substrate-binding protein</fullName>
    </submittedName>
</protein>
<dbReference type="Pfam" id="PF00496">
    <property type="entry name" value="SBP_bac_5"/>
    <property type="match status" value="1"/>
</dbReference>